<dbReference type="STRING" id="70996.SE18_06785"/>
<dbReference type="Proteomes" id="UP000050277">
    <property type="component" value="Unassembled WGS sequence"/>
</dbReference>
<sequence length="413" mass="46653">MQPLKILVLTSLFPPHYIGGYEVGCGDVVAGLRAKGHDVTVLTSTYGVDREVREGFIERSLTIDIHPVAQTTLAHQRRLYEREMHNQPHILELAKALKPDIVFVWSFYQASMSAVRMLQDQGYRTVFFISDHWPIRIGIFDPWHYMPRHPLRWIGRKLLGWKLGRKTGFRNNLPISYANAIFASDFLLKQTQPIGPMPNTNVIRWGVDYDLFVRRERSASMGQRLLFVGQISGHKGMETLLEAFALVQQKHGFAQATLSIVGAGLSAEYTSDMQRYAEKLGISQSVDWRGKLPRQELPDIYASHDILIFPSRWDEPFSITVVEALAMGLVVVGSDTGGTTEIIKHEETGMVFARDDAAGCAAHIARLFNQPALAEKLRQQATAIVDREFRMTTMIDRVEAALYAACNKDSRHD</sequence>
<dbReference type="PANTHER" id="PTHR45947">
    <property type="entry name" value="SULFOQUINOVOSYL TRANSFERASE SQD2"/>
    <property type="match status" value="1"/>
</dbReference>
<accession>A0A0P6YAL7</accession>
<dbReference type="Gene3D" id="3.40.50.2000">
    <property type="entry name" value="Glycogen Phosphorylase B"/>
    <property type="match status" value="2"/>
</dbReference>
<dbReference type="InterPro" id="IPR001296">
    <property type="entry name" value="Glyco_trans_1"/>
</dbReference>
<dbReference type="EMBL" id="LGKP01000012">
    <property type="protein sequence ID" value="KPL90317.1"/>
    <property type="molecule type" value="Genomic_DNA"/>
</dbReference>
<dbReference type="PANTHER" id="PTHR45947:SF13">
    <property type="entry name" value="TRANSFERASE"/>
    <property type="match status" value="1"/>
</dbReference>
<organism evidence="3 4">
    <name type="scientific">Herpetosiphon geysericola</name>
    <dbReference type="NCBI Taxonomy" id="70996"/>
    <lineage>
        <taxon>Bacteria</taxon>
        <taxon>Bacillati</taxon>
        <taxon>Chloroflexota</taxon>
        <taxon>Chloroflexia</taxon>
        <taxon>Herpetosiphonales</taxon>
        <taxon>Herpetosiphonaceae</taxon>
        <taxon>Herpetosiphon</taxon>
    </lineage>
</organism>
<dbReference type="AlphaFoldDB" id="A0A0P6YAL7"/>
<dbReference type="RefSeq" id="WP_054533676.1">
    <property type="nucleotide sequence ID" value="NZ_LGKP01000012.1"/>
</dbReference>
<evidence type="ECO:0000259" key="2">
    <source>
        <dbReference type="Pfam" id="PF13439"/>
    </source>
</evidence>
<evidence type="ECO:0000259" key="1">
    <source>
        <dbReference type="Pfam" id="PF00534"/>
    </source>
</evidence>
<dbReference type="Pfam" id="PF13439">
    <property type="entry name" value="Glyco_transf_4"/>
    <property type="match status" value="1"/>
</dbReference>
<evidence type="ECO:0000313" key="3">
    <source>
        <dbReference type="EMBL" id="KPL90317.1"/>
    </source>
</evidence>
<feature type="domain" description="Glycosyltransferase subfamily 4-like N-terminal" evidence="2">
    <location>
        <begin position="18"/>
        <end position="155"/>
    </location>
</feature>
<dbReference type="OrthoDB" id="9764657at2"/>
<dbReference type="SUPFAM" id="SSF53756">
    <property type="entry name" value="UDP-Glycosyltransferase/glycogen phosphorylase"/>
    <property type="match status" value="1"/>
</dbReference>
<dbReference type="GO" id="GO:0016757">
    <property type="term" value="F:glycosyltransferase activity"/>
    <property type="evidence" value="ECO:0007669"/>
    <property type="project" value="InterPro"/>
</dbReference>
<evidence type="ECO:0000313" key="4">
    <source>
        <dbReference type="Proteomes" id="UP000050277"/>
    </source>
</evidence>
<proteinExistence type="predicted"/>
<protein>
    <recommendedName>
        <fullName evidence="5">Glycosyl transferase family 1</fullName>
    </recommendedName>
</protein>
<dbReference type="InterPro" id="IPR028098">
    <property type="entry name" value="Glyco_trans_4-like_N"/>
</dbReference>
<dbReference type="Pfam" id="PF00534">
    <property type="entry name" value="Glycos_transf_1"/>
    <property type="match status" value="1"/>
</dbReference>
<keyword evidence="4" id="KW-1185">Reference proteome</keyword>
<reference evidence="3 4" key="1">
    <citation type="submission" date="2015-07" db="EMBL/GenBank/DDBJ databases">
        <title>Whole genome sequence of Herpetosiphon geysericola DSM 7119.</title>
        <authorList>
            <person name="Hemp J."/>
            <person name="Ward L.M."/>
            <person name="Pace L.A."/>
            <person name="Fischer W.W."/>
        </authorList>
    </citation>
    <scope>NUCLEOTIDE SEQUENCE [LARGE SCALE GENOMIC DNA]</scope>
    <source>
        <strain evidence="3 4">DSM 7119</strain>
    </source>
</reference>
<comment type="caution">
    <text evidence="3">The sequence shown here is derived from an EMBL/GenBank/DDBJ whole genome shotgun (WGS) entry which is preliminary data.</text>
</comment>
<feature type="domain" description="Glycosyl transferase family 1" evidence="1">
    <location>
        <begin position="220"/>
        <end position="381"/>
    </location>
</feature>
<name>A0A0P6YAL7_9CHLR</name>
<gene>
    <name evidence="3" type="ORF">SE18_06785</name>
</gene>
<dbReference type="InterPro" id="IPR050194">
    <property type="entry name" value="Glycosyltransferase_grp1"/>
</dbReference>
<evidence type="ECO:0008006" key="5">
    <source>
        <dbReference type="Google" id="ProtNLM"/>
    </source>
</evidence>